<evidence type="ECO:0000313" key="1">
    <source>
        <dbReference type="EMBL" id="MBB4000151.1"/>
    </source>
</evidence>
<reference evidence="1 2" key="1">
    <citation type="submission" date="2020-08" db="EMBL/GenBank/DDBJ databases">
        <title>Genomic Encyclopedia of Type Strains, Phase IV (KMG-IV): sequencing the most valuable type-strain genomes for metagenomic binning, comparative biology and taxonomic classification.</title>
        <authorList>
            <person name="Goeker M."/>
        </authorList>
    </citation>
    <scope>NUCLEOTIDE SEQUENCE [LARGE SCALE GENOMIC DNA]</scope>
    <source>
        <strain evidence="1 2">DSM 102238</strain>
    </source>
</reference>
<name>A0A7W6H834_9HYPH</name>
<keyword evidence="2" id="KW-1185">Reference proteome</keyword>
<comment type="caution">
    <text evidence="1">The sequence shown here is derived from an EMBL/GenBank/DDBJ whole genome shotgun (WGS) entry which is preliminary data.</text>
</comment>
<sequence>MTMEKVIGPPPAADELAAAPIVHLWELRPMRYEEFFGRHQLFGFMIGHPKFEDMAFANSSPVMEIDTASPPTWARCDSRLYRLGQSKADYSKGLER</sequence>
<accession>A0A7W6H834</accession>
<evidence type="ECO:0000313" key="2">
    <source>
        <dbReference type="Proteomes" id="UP000542776"/>
    </source>
</evidence>
<dbReference type="Proteomes" id="UP000542776">
    <property type="component" value="Unassembled WGS sequence"/>
</dbReference>
<organism evidence="1 2">
    <name type="scientific">Aureimonas pseudogalii</name>
    <dbReference type="NCBI Taxonomy" id="1744844"/>
    <lineage>
        <taxon>Bacteria</taxon>
        <taxon>Pseudomonadati</taxon>
        <taxon>Pseudomonadota</taxon>
        <taxon>Alphaproteobacteria</taxon>
        <taxon>Hyphomicrobiales</taxon>
        <taxon>Aurantimonadaceae</taxon>
        <taxon>Aureimonas</taxon>
    </lineage>
</organism>
<protein>
    <submittedName>
        <fullName evidence="1">Uncharacterized protein</fullName>
    </submittedName>
</protein>
<dbReference type="AlphaFoldDB" id="A0A7W6H834"/>
<gene>
    <name evidence="1" type="ORF">GGR04_004027</name>
</gene>
<dbReference type="EMBL" id="JACIEK010000015">
    <property type="protein sequence ID" value="MBB4000151.1"/>
    <property type="molecule type" value="Genomic_DNA"/>
</dbReference>
<dbReference type="RefSeq" id="WP_183201747.1">
    <property type="nucleotide sequence ID" value="NZ_JACIEK010000015.1"/>
</dbReference>
<proteinExistence type="predicted"/>